<comment type="caution">
    <text evidence="3">The sequence shown here is derived from an EMBL/GenBank/DDBJ whole genome shotgun (WGS) entry which is preliminary data.</text>
</comment>
<feature type="signal peptide" evidence="2">
    <location>
        <begin position="1"/>
        <end position="25"/>
    </location>
</feature>
<feature type="region of interest" description="Disordered" evidence="1">
    <location>
        <begin position="1136"/>
        <end position="1167"/>
    </location>
</feature>
<dbReference type="AlphaFoldDB" id="A0A4Q0MGE2"/>
<feature type="chain" id="PRO_5020311308" description="Tetratricopeptide repeat protein" evidence="2">
    <location>
        <begin position="26"/>
        <end position="1167"/>
    </location>
</feature>
<evidence type="ECO:0000313" key="3">
    <source>
        <dbReference type="EMBL" id="RXF72631.1"/>
    </source>
</evidence>
<protein>
    <recommendedName>
        <fullName evidence="5">Tetratricopeptide repeat protein</fullName>
    </recommendedName>
</protein>
<dbReference type="InterPro" id="IPR011990">
    <property type="entry name" value="TPR-like_helical_dom_sf"/>
</dbReference>
<gene>
    <name evidence="3" type="ORF">EK403_13760</name>
</gene>
<feature type="region of interest" description="Disordered" evidence="1">
    <location>
        <begin position="262"/>
        <end position="355"/>
    </location>
</feature>
<feature type="compositionally biased region" description="Low complexity" evidence="1">
    <location>
        <begin position="333"/>
        <end position="355"/>
    </location>
</feature>
<dbReference type="Gene3D" id="1.25.40.10">
    <property type="entry name" value="Tetratricopeptide repeat domain"/>
    <property type="match status" value="1"/>
</dbReference>
<evidence type="ECO:0008006" key="5">
    <source>
        <dbReference type="Google" id="ProtNLM"/>
    </source>
</evidence>
<dbReference type="OrthoDB" id="7431909at2"/>
<dbReference type="Pfam" id="PF14559">
    <property type="entry name" value="TPR_19"/>
    <property type="match status" value="1"/>
</dbReference>
<reference evidence="3 4" key="1">
    <citation type="submission" date="2018-12" db="EMBL/GenBank/DDBJ databases">
        <title>bacterium Hansschlegelia zhihuaiae S113.</title>
        <authorList>
            <person name="He J."/>
        </authorList>
    </citation>
    <scope>NUCLEOTIDE SEQUENCE [LARGE SCALE GENOMIC DNA]</scope>
    <source>
        <strain evidence="3 4">S 113</strain>
    </source>
</reference>
<dbReference type="Proteomes" id="UP000289708">
    <property type="component" value="Unassembled WGS sequence"/>
</dbReference>
<proteinExistence type="predicted"/>
<evidence type="ECO:0000256" key="2">
    <source>
        <dbReference type="SAM" id="SignalP"/>
    </source>
</evidence>
<organism evidence="3 4">
    <name type="scientific">Hansschlegelia zhihuaiae</name>
    <dbReference type="NCBI Taxonomy" id="405005"/>
    <lineage>
        <taxon>Bacteria</taxon>
        <taxon>Pseudomonadati</taxon>
        <taxon>Pseudomonadota</taxon>
        <taxon>Alphaproteobacteria</taxon>
        <taxon>Hyphomicrobiales</taxon>
        <taxon>Methylopilaceae</taxon>
        <taxon>Hansschlegelia</taxon>
    </lineage>
</organism>
<evidence type="ECO:0000256" key="1">
    <source>
        <dbReference type="SAM" id="MobiDB-lite"/>
    </source>
</evidence>
<keyword evidence="2" id="KW-0732">Signal</keyword>
<keyword evidence="4" id="KW-1185">Reference proteome</keyword>
<sequence length="1167" mass="122335">MAFGLRAVIASLLFASALAASPARAAPIPGSIAAGVEPQGYARVVFAFERMPGGASARLANGVLVVSFDEQVALDTSPLTRGLGALIGVVRRDPDGAAIRMSLTKPVKLIATEAGEKLFVDLLPPDWAGLPPPLPRELIADLTREAREGREIRAQEARRRVKPQPRLTLEGATHPTFRRLIFGLGGEAPVDVRRVGEKLLVTIGAPYAFDVAAVRARLPPELAGLDAESKGGGLVVSVPAPGGGAFRGFREDGDFLLDVDRTDVAPSSPATGGTTDPHGDRAAVTPVHDADAPASVTTPARPEAAGASHAPAEAVAPSQPTDSHAAAGDEKAPAPATSDAAPPAKETPSAAAVVAPSAGAEARAASVRRIGGAVRLVFPFARATPAAMFLRGRTLWAVFDDRGSWSLDGFVKNSGGILLSAEETPVERGRAVRLKLAEARLVSAAVEGADWVVSIGDEVMQRSAPLAFVATFGDDGRARASADLPGLGAVRVLRDPDIGDMLAVATLGQPARNVQRPQSFVEFSMLVTAQGVALALAADDLRVRASVEQLLVEHEGGLNLSATGGGAADGAPGTPVPVVVTQAREWAEEIARPFRARENELMRAAALASAEDRPAARLALARFYHARGRASEAKAVLDAIVEDGGISERDGRLAILRSAVAVELGRPTAALAILASPSMRMTGEAQLWRAAAEAAIGHPGPARTALKLGERALPSLPAELRARFVALAVDLALDAGDGAAASAEFERLEVLPATRGFAARELARARVAEALGQTKRAAAVYASLAKTQTDTASAEAELRGVELSLKTGESSLADAIARLERLTTGWRGDDVEAEALARLIGLYGDAGRWREAFSTLRTAVAAFPEAEETRALQDRMQSRFTDLFLGAGVDSLPKLDALALFYDFKELSPGGRRGDELVRRLADKLVDVDLLDQAAELLDYQIDNRLAGAARAQVAARAALVDLMNSKPAKALETLRKTRQADLPASLIAARLRLEARALAETGRVDLALEMAAGLEGPESDKLEADILWTARRWPEAGEALEATLGSSWRRPDPLTAEQRADVLRAAIALSLADDGLGVDRLRQKFAPKMADSAEAAGFEVVTAPIEARGDAFREIARSVAARSSFETFLREYRKRGAEEAKPGRAPAPTDRPAPDATAAGAAPSRA</sequence>
<dbReference type="EMBL" id="RYFI01000013">
    <property type="protein sequence ID" value="RXF72631.1"/>
    <property type="molecule type" value="Genomic_DNA"/>
</dbReference>
<evidence type="ECO:0000313" key="4">
    <source>
        <dbReference type="Proteomes" id="UP000289708"/>
    </source>
</evidence>
<feature type="compositionally biased region" description="Low complexity" evidence="1">
    <location>
        <begin position="1144"/>
        <end position="1167"/>
    </location>
</feature>
<dbReference type="SUPFAM" id="SSF48452">
    <property type="entry name" value="TPR-like"/>
    <property type="match status" value="1"/>
</dbReference>
<accession>A0A4Q0MGE2</accession>
<feature type="compositionally biased region" description="Low complexity" evidence="1">
    <location>
        <begin position="299"/>
        <end position="317"/>
    </location>
</feature>
<name>A0A4Q0MGE2_9HYPH</name>
<dbReference type="RefSeq" id="WP_128778057.1">
    <property type="nucleotide sequence ID" value="NZ_RYFI01000013.1"/>
</dbReference>